<keyword evidence="3" id="KW-1185">Reference proteome</keyword>
<sequence>MTGNGHGHSGYHPLQAGVGPPWLAVSQPPGGHCLNQRKNNTPAQLSQPLLHGPNTVSPPKGLIEKHILLPPFFMLYLPAHSTSEKHPPHPSQL</sequence>
<comment type="caution">
    <text evidence="2">The sequence shown here is derived from an EMBL/GenBank/DDBJ whole genome shotgun (WGS) entry which is preliminary data.</text>
</comment>
<protein>
    <submittedName>
        <fullName evidence="2">Uncharacterized protein</fullName>
    </submittedName>
</protein>
<dbReference type="EMBL" id="JAXCGZ010019204">
    <property type="protein sequence ID" value="KAK7066424.1"/>
    <property type="molecule type" value="Genomic_DNA"/>
</dbReference>
<evidence type="ECO:0000313" key="2">
    <source>
        <dbReference type="EMBL" id="KAK7066424.1"/>
    </source>
</evidence>
<accession>A0AAN8WU59</accession>
<dbReference type="AlphaFoldDB" id="A0AAN8WU59"/>
<organism evidence="2 3">
    <name type="scientific">Halocaridina rubra</name>
    <name type="common">Hawaiian red shrimp</name>
    <dbReference type="NCBI Taxonomy" id="373956"/>
    <lineage>
        <taxon>Eukaryota</taxon>
        <taxon>Metazoa</taxon>
        <taxon>Ecdysozoa</taxon>
        <taxon>Arthropoda</taxon>
        <taxon>Crustacea</taxon>
        <taxon>Multicrustacea</taxon>
        <taxon>Malacostraca</taxon>
        <taxon>Eumalacostraca</taxon>
        <taxon>Eucarida</taxon>
        <taxon>Decapoda</taxon>
        <taxon>Pleocyemata</taxon>
        <taxon>Caridea</taxon>
        <taxon>Atyoidea</taxon>
        <taxon>Atyidae</taxon>
        <taxon>Halocaridina</taxon>
    </lineage>
</organism>
<evidence type="ECO:0000256" key="1">
    <source>
        <dbReference type="SAM" id="MobiDB-lite"/>
    </source>
</evidence>
<feature type="compositionally biased region" description="Polar residues" evidence="1">
    <location>
        <begin position="36"/>
        <end position="47"/>
    </location>
</feature>
<gene>
    <name evidence="2" type="ORF">SK128_013479</name>
</gene>
<evidence type="ECO:0000313" key="3">
    <source>
        <dbReference type="Proteomes" id="UP001381693"/>
    </source>
</evidence>
<name>A0AAN8WU59_HALRR</name>
<reference evidence="2 3" key="1">
    <citation type="submission" date="2023-11" db="EMBL/GenBank/DDBJ databases">
        <title>Halocaridina rubra genome assembly.</title>
        <authorList>
            <person name="Smith C."/>
        </authorList>
    </citation>
    <scope>NUCLEOTIDE SEQUENCE [LARGE SCALE GENOMIC DNA]</scope>
    <source>
        <strain evidence="2">EP-1</strain>
        <tissue evidence="2">Whole</tissue>
    </source>
</reference>
<dbReference type="Proteomes" id="UP001381693">
    <property type="component" value="Unassembled WGS sequence"/>
</dbReference>
<proteinExistence type="predicted"/>
<feature type="region of interest" description="Disordered" evidence="1">
    <location>
        <begin position="1"/>
        <end position="57"/>
    </location>
</feature>